<accession>A0A4C1UME4</accession>
<gene>
    <name evidence="1" type="ORF">EVAR_15929_1</name>
</gene>
<sequence>MDECDSDALVLTTKMEMIRFSGSRAAVRLKKIINNGTSTAGRGRIPRHHSVYGAVLKGRVLTDALTRTPEQTNRKPVLAVVVLLINTSKLRATDQTPHRPRDRLATAFFARHFGARMRPPTAASVSRLTKQNAGGDI</sequence>
<proteinExistence type="predicted"/>
<comment type="caution">
    <text evidence="1">The sequence shown here is derived from an EMBL/GenBank/DDBJ whole genome shotgun (WGS) entry which is preliminary data.</text>
</comment>
<dbReference type="Proteomes" id="UP000299102">
    <property type="component" value="Unassembled WGS sequence"/>
</dbReference>
<evidence type="ECO:0000313" key="1">
    <source>
        <dbReference type="EMBL" id="GBP27156.1"/>
    </source>
</evidence>
<name>A0A4C1UME4_EUMVA</name>
<organism evidence="1 2">
    <name type="scientific">Eumeta variegata</name>
    <name type="common">Bagworm moth</name>
    <name type="synonym">Eumeta japonica</name>
    <dbReference type="NCBI Taxonomy" id="151549"/>
    <lineage>
        <taxon>Eukaryota</taxon>
        <taxon>Metazoa</taxon>
        <taxon>Ecdysozoa</taxon>
        <taxon>Arthropoda</taxon>
        <taxon>Hexapoda</taxon>
        <taxon>Insecta</taxon>
        <taxon>Pterygota</taxon>
        <taxon>Neoptera</taxon>
        <taxon>Endopterygota</taxon>
        <taxon>Lepidoptera</taxon>
        <taxon>Glossata</taxon>
        <taxon>Ditrysia</taxon>
        <taxon>Tineoidea</taxon>
        <taxon>Psychidae</taxon>
        <taxon>Oiketicinae</taxon>
        <taxon>Eumeta</taxon>
    </lineage>
</organism>
<dbReference type="AlphaFoldDB" id="A0A4C1UME4"/>
<protein>
    <submittedName>
        <fullName evidence="1">Uncharacterized protein</fullName>
    </submittedName>
</protein>
<reference evidence="1 2" key="1">
    <citation type="journal article" date="2019" name="Commun. Biol.">
        <title>The bagworm genome reveals a unique fibroin gene that provides high tensile strength.</title>
        <authorList>
            <person name="Kono N."/>
            <person name="Nakamura H."/>
            <person name="Ohtoshi R."/>
            <person name="Tomita M."/>
            <person name="Numata K."/>
            <person name="Arakawa K."/>
        </authorList>
    </citation>
    <scope>NUCLEOTIDE SEQUENCE [LARGE SCALE GENOMIC DNA]</scope>
</reference>
<evidence type="ECO:0000313" key="2">
    <source>
        <dbReference type="Proteomes" id="UP000299102"/>
    </source>
</evidence>
<dbReference type="EMBL" id="BGZK01000190">
    <property type="protein sequence ID" value="GBP27156.1"/>
    <property type="molecule type" value="Genomic_DNA"/>
</dbReference>
<keyword evidence="2" id="KW-1185">Reference proteome</keyword>